<accession>A0A271LLY9</accession>
<evidence type="ECO:0000256" key="2">
    <source>
        <dbReference type="SAM" id="SignalP"/>
    </source>
</evidence>
<evidence type="ECO:0000256" key="1">
    <source>
        <dbReference type="SAM" id="Phobius"/>
    </source>
</evidence>
<name>A0A271LLY9_9HYPH</name>
<organism evidence="3 4">
    <name type="scientific">Mesorhizobium temperatum</name>
    <dbReference type="NCBI Taxonomy" id="241416"/>
    <lineage>
        <taxon>Bacteria</taxon>
        <taxon>Pseudomonadati</taxon>
        <taxon>Pseudomonadota</taxon>
        <taxon>Alphaproteobacteria</taxon>
        <taxon>Hyphomicrobiales</taxon>
        <taxon>Phyllobacteriaceae</taxon>
        <taxon>Mesorhizobium</taxon>
    </lineage>
</organism>
<evidence type="ECO:0000313" key="3">
    <source>
        <dbReference type="EMBL" id="PAQ08320.1"/>
    </source>
</evidence>
<comment type="caution">
    <text evidence="3">The sequence shown here is derived from an EMBL/GenBank/DDBJ whole genome shotgun (WGS) entry which is preliminary data.</text>
</comment>
<feature type="signal peptide" evidence="2">
    <location>
        <begin position="1"/>
        <end position="27"/>
    </location>
</feature>
<feature type="non-terminal residue" evidence="3">
    <location>
        <position position="1"/>
    </location>
</feature>
<keyword evidence="1" id="KW-1133">Transmembrane helix</keyword>
<feature type="chain" id="PRO_5012605721" evidence="2">
    <location>
        <begin position="28"/>
        <end position="131"/>
    </location>
</feature>
<dbReference type="AlphaFoldDB" id="A0A271LLY9"/>
<sequence>ATAAAAATATAAAVAATAATAAAAAVAAVAAAVAVAITVTVAVAITVAVAVAITVAVAVTAIVQGGGNKGRGNRRAHVDLFGGKNAGAVGCNTANREIGFSERLALCSRKPRTLTLLCGCRCDHCHREGGR</sequence>
<keyword evidence="4" id="KW-1185">Reference proteome</keyword>
<keyword evidence="2" id="KW-0732">Signal</keyword>
<dbReference type="Proteomes" id="UP000216442">
    <property type="component" value="Unassembled WGS sequence"/>
</dbReference>
<reference evidence="3 4" key="1">
    <citation type="submission" date="2017-08" db="EMBL/GenBank/DDBJ databases">
        <title>Mesorhizobium wenxinae sp. nov., a novel rhizobial species isolated from root nodules of chickpea (Cicer arietinum L.).</title>
        <authorList>
            <person name="Zhang J."/>
        </authorList>
    </citation>
    <scope>NUCLEOTIDE SEQUENCE [LARGE SCALE GENOMIC DNA]</scope>
    <source>
        <strain evidence="3 4">SDW018</strain>
    </source>
</reference>
<gene>
    <name evidence="3" type="ORF">CIT26_17305</name>
</gene>
<dbReference type="EMBL" id="NPKJ01000050">
    <property type="protein sequence ID" value="PAQ08320.1"/>
    <property type="molecule type" value="Genomic_DNA"/>
</dbReference>
<keyword evidence="1" id="KW-0812">Transmembrane</keyword>
<proteinExistence type="predicted"/>
<feature type="transmembrane region" description="Helical" evidence="1">
    <location>
        <begin position="42"/>
        <end position="65"/>
    </location>
</feature>
<evidence type="ECO:0000313" key="4">
    <source>
        <dbReference type="Proteomes" id="UP000216442"/>
    </source>
</evidence>
<protein>
    <submittedName>
        <fullName evidence="3">Uncharacterized protein</fullName>
    </submittedName>
</protein>
<keyword evidence="1" id="KW-0472">Membrane</keyword>